<dbReference type="SUPFAM" id="SSF63829">
    <property type="entry name" value="Calcium-dependent phosphotriesterase"/>
    <property type="match status" value="1"/>
</dbReference>
<dbReference type="AlphaFoldDB" id="A0A016AR69"/>
<protein>
    <recommendedName>
        <fullName evidence="2">Bacteroidetes PKD-like domain-containing protein</fullName>
    </recommendedName>
</protein>
<dbReference type="InterPro" id="IPR031815">
    <property type="entry name" value="DUF5074"/>
</dbReference>
<dbReference type="EMBL" id="JGDS01000045">
    <property type="protein sequence ID" value="EXZ73955.1"/>
    <property type="molecule type" value="Genomic_DNA"/>
</dbReference>
<dbReference type="Pfam" id="PF16819">
    <property type="entry name" value="DUF5074"/>
    <property type="match status" value="1"/>
</dbReference>
<dbReference type="PATRIC" id="fig|1339314.3.peg.1865"/>
<evidence type="ECO:0000256" key="1">
    <source>
        <dbReference type="SAM" id="SignalP"/>
    </source>
</evidence>
<proteinExistence type="predicted"/>
<evidence type="ECO:0000259" key="2">
    <source>
        <dbReference type="Pfam" id="PF16820"/>
    </source>
</evidence>
<name>A0A016AR69_BACFG</name>
<reference evidence="3 4" key="1">
    <citation type="submission" date="2014-02" db="EMBL/GenBank/DDBJ databases">
        <authorList>
            <person name="Sears C."/>
            <person name="Carroll K."/>
            <person name="Sack B.R."/>
            <person name="Qadri F."/>
            <person name="Myers L.L."/>
            <person name="Chung G.-T."/>
            <person name="Escheverria P."/>
            <person name="Fraser C.M."/>
            <person name="Sadzewicz L."/>
            <person name="Shefchek K.A."/>
            <person name="Tallon L."/>
            <person name="Das S.P."/>
            <person name="Daugherty S."/>
            <person name="Mongodin E.F."/>
        </authorList>
    </citation>
    <scope>NUCLEOTIDE SEQUENCE [LARGE SCALE GENOMIC DNA]</scope>
    <source>
        <strain evidence="3 4">3976T8</strain>
    </source>
</reference>
<accession>A0A016AR69</accession>
<evidence type="ECO:0000313" key="3">
    <source>
        <dbReference type="EMBL" id="EXZ73955.1"/>
    </source>
</evidence>
<dbReference type="RefSeq" id="WP_011202480.1">
    <property type="nucleotide sequence ID" value="NZ_JGDS01000045.1"/>
</dbReference>
<evidence type="ECO:0000313" key="4">
    <source>
        <dbReference type="Proteomes" id="UP000020938"/>
    </source>
</evidence>
<gene>
    <name evidence="3" type="ORF">M123_1652</name>
</gene>
<feature type="domain" description="Bacteroidetes PKD-like" evidence="2">
    <location>
        <begin position="44"/>
        <end position="102"/>
    </location>
</feature>
<keyword evidence="1" id="KW-0732">Signal</keyword>
<sequence>MKKINALITKMCFIALCALPIIISSCNDDDDKYYYPTNFENLSLPNDTIIAKGEDLTLKPTLNLINPKIYSWKIDGKEVSNEVNYTFSTSVGGKHEIIFEAQDSKGNTDKAQITVDVFAYYGGFYVINEGWAGHDPASVNYYKDGKWNFNIVESLGQTGTVGVIQDSYMYIVAKDAPYLTQIELANFNITKQLSTEIEEQLDYGQANSFCTINETTGILTASRGAYKINLNPLSIGNMLPQLNSESANGNGCKDILKSGDYVFVNNMDTIKIYKSSDLSFVKKLTALMKTGFAQTKDGNIWAANGQSLIKIDPKTLDETTVELPDNINVFYNQWAYTPTGLCASTTENALYIVNTTVVPGAYGDSYYGKNIYKYNTESKIAQEFFKAPSKIQSIYGAGIQVNPQNGDVYLIYTEDGYGAHYLNTNIYVADGQSGTQKQIIDYTGKYWFPSSIVFK</sequence>
<comment type="caution">
    <text evidence="3">The sequence shown here is derived from an EMBL/GenBank/DDBJ whole genome shotgun (WGS) entry which is preliminary data.</text>
</comment>
<dbReference type="InterPro" id="IPR041696">
    <property type="entry name" value="PKD_3"/>
</dbReference>
<feature type="chain" id="PRO_5001480870" description="Bacteroidetes PKD-like domain-containing protein" evidence="1">
    <location>
        <begin position="28"/>
        <end position="455"/>
    </location>
</feature>
<feature type="signal peptide" evidence="1">
    <location>
        <begin position="1"/>
        <end position="27"/>
    </location>
</feature>
<dbReference type="Proteomes" id="UP000020938">
    <property type="component" value="Unassembled WGS sequence"/>
</dbReference>
<dbReference type="PROSITE" id="PS51257">
    <property type="entry name" value="PROKAR_LIPOPROTEIN"/>
    <property type="match status" value="1"/>
</dbReference>
<organism evidence="3 4">
    <name type="scientific">Bacteroides fragilis str. 3976T8</name>
    <dbReference type="NCBI Taxonomy" id="1339314"/>
    <lineage>
        <taxon>Bacteria</taxon>
        <taxon>Pseudomonadati</taxon>
        <taxon>Bacteroidota</taxon>
        <taxon>Bacteroidia</taxon>
        <taxon>Bacteroidales</taxon>
        <taxon>Bacteroidaceae</taxon>
        <taxon>Bacteroides</taxon>
    </lineage>
</organism>
<dbReference type="Pfam" id="PF16820">
    <property type="entry name" value="PKD_3"/>
    <property type="match status" value="1"/>
</dbReference>